<name>A0A0D1EBQ2_MYCMD</name>
<evidence type="ECO:0000313" key="6">
    <source>
        <dbReference type="Proteomes" id="UP000000561"/>
    </source>
</evidence>
<gene>
    <name evidence="5" type="ORF">UMAG_00210</name>
</gene>
<dbReference type="OrthoDB" id="655030at2759"/>
<dbReference type="GO" id="GO:0016491">
    <property type="term" value="F:oxidoreductase activity"/>
    <property type="evidence" value="ECO:0007669"/>
    <property type="project" value="UniProtKB-KW"/>
</dbReference>
<organism evidence="5 6">
    <name type="scientific">Mycosarcoma maydis</name>
    <name type="common">Corn smut fungus</name>
    <name type="synonym">Ustilago maydis</name>
    <dbReference type="NCBI Taxonomy" id="5270"/>
    <lineage>
        <taxon>Eukaryota</taxon>
        <taxon>Fungi</taxon>
        <taxon>Dikarya</taxon>
        <taxon>Basidiomycota</taxon>
        <taxon>Ustilaginomycotina</taxon>
        <taxon>Ustilaginomycetes</taxon>
        <taxon>Ustilaginales</taxon>
        <taxon>Ustilaginaceae</taxon>
        <taxon>Mycosarcoma</taxon>
    </lineage>
</organism>
<sequence>MRVVVSGAGIAGPTVAWFLAKAGARVTVVEKATSMLAQGQNIDIRGTAVNILNKMGLLDEVRKHNTTEIGSCLIDRNGRSFARMPVNGSAGSPTSEFEILRGDLAAVLYDAVKDVPNIEFKFGTTVTQVLANDAEKVRVELSTGEEADYDILIVSDGQWSRLRKQLFGQDAVTVVDKNCFCMYATVPRTEEDSDWWELYFSLNRRCVSTRPDNHGTLRCLFSIMPLTDNQKQAWAATARSHDRKLQLDLLKSEFSGAGWKTSRLLQDVEKSDDVYVQAVQQIRMTSWHKNRVICLGDTAYAPTPLTGMGTSLAINGAYLLAGHLSQLKPDQHPSKAFESYESEFRPFVQKIQDVPWFVPGVVHVRYAWQRWLLQRLIAAVAYVVTIPWVARWAATKDRQLDKGLITALDAPFPQFAAFEQVQANEA</sequence>
<reference evidence="5 6" key="1">
    <citation type="journal article" date="2006" name="Nature">
        <title>Insights from the genome of the biotrophic fungal plant pathogen Ustilago maydis.</title>
        <authorList>
            <person name="Kamper J."/>
            <person name="Kahmann R."/>
            <person name="Bolker M."/>
            <person name="Ma L.J."/>
            <person name="Brefort T."/>
            <person name="Saville B.J."/>
            <person name="Banuett F."/>
            <person name="Kronstad J.W."/>
            <person name="Gold S.E."/>
            <person name="Muller O."/>
            <person name="Perlin M.H."/>
            <person name="Wosten H.A."/>
            <person name="de Vries R."/>
            <person name="Ruiz-Herrera J."/>
            <person name="Reynaga-Pena C.G."/>
            <person name="Snetselaar K."/>
            <person name="McCann M."/>
            <person name="Perez-Martin J."/>
            <person name="Feldbrugge M."/>
            <person name="Basse C.W."/>
            <person name="Steinberg G."/>
            <person name="Ibeas J.I."/>
            <person name="Holloman W."/>
            <person name="Guzman P."/>
            <person name="Farman M."/>
            <person name="Stajich J.E."/>
            <person name="Sentandreu R."/>
            <person name="Gonzalez-Prieto J.M."/>
            <person name="Kennell J.C."/>
            <person name="Molina L."/>
            <person name="Schirawski J."/>
            <person name="Mendoza-Mendoza A."/>
            <person name="Greilinger D."/>
            <person name="Munch K."/>
            <person name="Rossel N."/>
            <person name="Scherer M."/>
            <person name="Vranes M."/>
            <person name="Ladendorf O."/>
            <person name="Vincon V."/>
            <person name="Fuchs U."/>
            <person name="Sandrock B."/>
            <person name="Meng S."/>
            <person name="Ho E.C."/>
            <person name="Cahill M.J."/>
            <person name="Boyce K.J."/>
            <person name="Klose J."/>
            <person name="Klosterman S.J."/>
            <person name="Deelstra H.J."/>
            <person name="Ortiz-Castellanos L."/>
            <person name="Li W."/>
            <person name="Sanchez-Alonso P."/>
            <person name="Schreier P.H."/>
            <person name="Hauser-Hahn I."/>
            <person name="Vaupel M."/>
            <person name="Koopmann E."/>
            <person name="Friedrich G."/>
            <person name="Voss H."/>
            <person name="Schluter T."/>
            <person name="Margolis J."/>
            <person name="Platt D."/>
            <person name="Swimmer C."/>
            <person name="Gnirke A."/>
            <person name="Chen F."/>
            <person name="Vysotskaia V."/>
            <person name="Mannhaupt G."/>
            <person name="Guldener U."/>
            <person name="Munsterkotter M."/>
            <person name="Haase D."/>
            <person name="Oesterheld M."/>
            <person name="Mewes H.W."/>
            <person name="Mauceli E.W."/>
            <person name="DeCaprio D."/>
            <person name="Wade C.M."/>
            <person name="Butler J."/>
            <person name="Young S."/>
            <person name="Jaffe D.B."/>
            <person name="Calvo S."/>
            <person name="Nusbaum C."/>
            <person name="Galagan J."/>
            <person name="Birren B.W."/>
        </authorList>
    </citation>
    <scope>NUCLEOTIDE SEQUENCE [LARGE SCALE GENOMIC DNA]</scope>
    <source>
        <strain evidence="6">DSM 14603 / FGSC 9021 / UM521</strain>
    </source>
</reference>
<dbReference type="EMBL" id="CM003140">
    <property type="protein sequence ID" value="KIS71775.1"/>
    <property type="molecule type" value="Genomic_DNA"/>
</dbReference>
<dbReference type="InterPro" id="IPR036188">
    <property type="entry name" value="FAD/NAD-bd_sf"/>
</dbReference>
<dbReference type="PRINTS" id="PR00420">
    <property type="entry name" value="RNGMNOXGNASE"/>
</dbReference>
<dbReference type="PANTHER" id="PTHR46865:SF2">
    <property type="entry name" value="MONOOXYGENASE"/>
    <property type="match status" value="1"/>
</dbReference>
<dbReference type="GeneID" id="23561579"/>
<dbReference type="STRING" id="237631.A0A0D1EBQ2"/>
<keyword evidence="6" id="KW-1185">Reference proteome</keyword>
<keyword evidence="3" id="KW-0560">Oxidoreductase</keyword>
<dbReference type="KEGG" id="uma:UMAG_00210"/>
<proteinExistence type="predicted"/>
<evidence type="ECO:0000256" key="1">
    <source>
        <dbReference type="ARBA" id="ARBA00022630"/>
    </source>
</evidence>
<dbReference type="VEuPathDB" id="FungiDB:UMAG_00210"/>
<dbReference type="RefSeq" id="XP_011386146.1">
    <property type="nucleotide sequence ID" value="XM_011387844.1"/>
</dbReference>
<accession>A0A0D1EBQ2</accession>
<dbReference type="SUPFAM" id="SSF51905">
    <property type="entry name" value="FAD/NAD(P)-binding domain"/>
    <property type="match status" value="1"/>
</dbReference>
<keyword evidence="2" id="KW-0274">FAD</keyword>
<dbReference type="AlphaFoldDB" id="A0A0D1EBQ2"/>
<dbReference type="Proteomes" id="UP000000561">
    <property type="component" value="Chromosome 1"/>
</dbReference>
<dbReference type="Pfam" id="PF01494">
    <property type="entry name" value="FAD_binding_3"/>
    <property type="match status" value="1"/>
</dbReference>
<evidence type="ECO:0000256" key="3">
    <source>
        <dbReference type="ARBA" id="ARBA00023002"/>
    </source>
</evidence>
<dbReference type="OMA" id="YERRWRP"/>
<evidence type="ECO:0000313" key="5">
    <source>
        <dbReference type="EMBL" id="KIS71775.1"/>
    </source>
</evidence>
<dbReference type="PANTHER" id="PTHR46865">
    <property type="entry name" value="OXIDOREDUCTASE-RELATED"/>
    <property type="match status" value="1"/>
</dbReference>
<protein>
    <recommendedName>
        <fullName evidence="4">FAD-binding domain-containing protein</fullName>
    </recommendedName>
</protein>
<dbReference type="eggNOG" id="KOG2614">
    <property type="taxonomic scope" value="Eukaryota"/>
</dbReference>
<dbReference type="InterPro" id="IPR002938">
    <property type="entry name" value="FAD-bd"/>
</dbReference>
<feature type="domain" description="FAD-binding" evidence="4">
    <location>
        <begin position="2"/>
        <end position="352"/>
    </location>
</feature>
<keyword evidence="1" id="KW-0285">Flavoprotein</keyword>
<dbReference type="GO" id="GO:0071949">
    <property type="term" value="F:FAD binding"/>
    <property type="evidence" value="ECO:0007669"/>
    <property type="project" value="InterPro"/>
</dbReference>
<evidence type="ECO:0000259" key="4">
    <source>
        <dbReference type="Pfam" id="PF01494"/>
    </source>
</evidence>
<dbReference type="Gene3D" id="3.30.9.10">
    <property type="entry name" value="D-Amino Acid Oxidase, subunit A, domain 2"/>
    <property type="match status" value="1"/>
</dbReference>
<evidence type="ECO:0000256" key="2">
    <source>
        <dbReference type="ARBA" id="ARBA00022827"/>
    </source>
</evidence>
<dbReference type="InParanoid" id="A0A0D1EBQ2"/>
<dbReference type="InterPro" id="IPR051704">
    <property type="entry name" value="FAD_aromatic-hydroxylase"/>
</dbReference>
<dbReference type="Gene3D" id="3.50.50.60">
    <property type="entry name" value="FAD/NAD(P)-binding domain"/>
    <property type="match status" value="1"/>
</dbReference>